<dbReference type="OrthoDB" id="120976at2759"/>
<protein>
    <recommendedName>
        <fullName evidence="4">RNI-like protein</fullName>
    </recommendedName>
</protein>
<evidence type="ECO:0000256" key="1">
    <source>
        <dbReference type="SAM" id="Coils"/>
    </source>
</evidence>
<dbReference type="Gene3D" id="3.80.10.10">
    <property type="entry name" value="Ribonuclease Inhibitor"/>
    <property type="match status" value="1"/>
</dbReference>
<feature type="coiled-coil region" evidence="1">
    <location>
        <begin position="180"/>
        <end position="207"/>
    </location>
</feature>
<dbReference type="InterPro" id="IPR001611">
    <property type="entry name" value="Leu-rich_rpt"/>
</dbReference>
<gene>
    <name evidence="2" type="ORF">BGZ99_010308</name>
</gene>
<dbReference type="Proteomes" id="UP000738325">
    <property type="component" value="Unassembled WGS sequence"/>
</dbReference>
<keyword evidence="1" id="KW-0175">Coiled coil</keyword>
<evidence type="ECO:0008006" key="4">
    <source>
        <dbReference type="Google" id="ProtNLM"/>
    </source>
</evidence>
<dbReference type="AlphaFoldDB" id="A0A9P6R6N7"/>
<dbReference type="SUPFAM" id="SSF52047">
    <property type="entry name" value="RNI-like"/>
    <property type="match status" value="1"/>
</dbReference>
<dbReference type="PANTHER" id="PTHR24114">
    <property type="entry name" value="LEUCINE RICH REPEAT FAMILY PROTEIN"/>
    <property type="match status" value="1"/>
</dbReference>
<sequence>INSTLTILDLIANSIEDNGAQALSEALKINSNLTMLSLNANSIGDNGHQALSKALKINSTLTYLDLDTNSIGDNGAQALEQALIVEERKPEPPTPVIEKAPPSPPPKPIKPIFQMFLTPFSGEQTALVSLRPTGPPPARGVKSLSLRFGQFKGVPASGSNNSAALELEIAKLCRWMTEELDCIKRELADERESRVKLQEIVEQLQVQMK</sequence>
<dbReference type="EMBL" id="JAAAIP010000951">
    <property type="protein sequence ID" value="KAG0311256.1"/>
    <property type="molecule type" value="Genomic_DNA"/>
</dbReference>
<dbReference type="Pfam" id="PF13516">
    <property type="entry name" value="LRR_6"/>
    <property type="match status" value="3"/>
</dbReference>
<dbReference type="InterPro" id="IPR052394">
    <property type="entry name" value="LRR-containing"/>
</dbReference>
<dbReference type="InterPro" id="IPR032675">
    <property type="entry name" value="LRR_dom_sf"/>
</dbReference>
<feature type="non-terminal residue" evidence="2">
    <location>
        <position position="209"/>
    </location>
</feature>
<name>A0A9P6R6N7_9FUNG</name>
<reference evidence="2" key="1">
    <citation type="journal article" date="2020" name="Fungal Divers.">
        <title>Resolving the Mortierellaceae phylogeny through synthesis of multi-gene phylogenetics and phylogenomics.</title>
        <authorList>
            <person name="Vandepol N."/>
            <person name="Liber J."/>
            <person name="Desiro A."/>
            <person name="Na H."/>
            <person name="Kennedy M."/>
            <person name="Barry K."/>
            <person name="Grigoriev I.V."/>
            <person name="Miller A.N."/>
            <person name="O'Donnell K."/>
            <person name="Stajich J.E."/>
            <person name="Bonito G."/>
        </authorList>
    </citation>
    <scope>NUCLEOTIDE SEQUENCE</scope>
    <source>
        <strain evidence="2">REB-010B</strain>
    </source>
</reference>
<evidence type="ECO:0000313" key="2">
    <source>
        <dbReference type="EMBL" id="KAG0311256.1"/>
    </source>
</evidence>
<evidence type="ECO:0000313" key="3">
    <source>
        <dbReference type="Proteomes" id="UP000738325"/>
    </source>
</evidence>
<accession>A0A9P6R6N7</accession>
<proteinExistence type="predicted"/>
<keyword evidence="3" id="KW-1185">Reference proteome</keyword>
<dbReference type="PANTHER" id="PTHR24114:SF2">
    <property type="entry name" value="F-BOX DOMAIN-CONTAINING PROTEIN-RELATED"/>
    <property type="match status" value="1"/>
</dbReference>
<organism evidence="2 3">
    <name type="scientific">Dissophora globulifera</name>
    <dbReference type="NCBI Taxonomy" id="979702"/>
    <lineage>
        <taxon>Eukaryota</taxon>
        <taxon>Fungi</taxon>
        <taxon>Fungi incertae sedis</taxon>
        <taxon>Mucoromycota</taxon>
        <taxon>Mortierellomycotina</taxon>
        <taxon>Mortierellomycetes</taxon>
        <taxon>Mortierellales</taxon>
        <taxon>Mortierellaceae</taxon>
        <taxon>Dissophora</taxon>
    </lineage>
</organism>
<comment type="caution">
    <text evidence="2">The sequence shown here is derived from an EMBL/GenBank/DDBJ whole genome shotgun (WGS) entry which is preliminary data.</text>
</comment>
<dbReference type="SMART" id="SM00368">
    <property type="entry name" value="LRR_RI"/>
    <property type="match status" value="3"/>
</dbReference>